<keyword evidence="2" id="KW-0540">Nuclease</keyword>
<keyword evidence="3" id="KW-0255">Endonuclease</keyword>
<accession>A0ABY4SVP9</accession>
<evidence type="ECO:0000256" key="3">
    <source>
        <dbReference type="ARBA" id="ARBA00022759"/>
    </source>
</evidence>
<dbReference type="RefSeq" id="WP_250223211.1">
    <property type="nucleotide sequence ID" value="NZ_CP097762.1"/>
</dbReference>
<dbReference type="Pfam" id="PF08340">
    <property type="entry name" value="YicC-like_C"/>
    <property type="match status" value="1"/>
</dbReference>
<comment type="similarity">
    <text evidence="5">Belongs to the YicC/YloC family.</text>
</comment>
<evidence type="ECO:0000259" key="7">
    <source>
        <dbReference type="Pfam" id="PF08340"/>
    </source>
</evidence>
<dbReference type="EMBL" id="CP097762">
    <property type="protein sequence ID" value="URJ25080.1"/>
    <property type="molecule type" value="Genomic_DNA"/>
</dbReference>
<sequence>MVYSMTAFSKYEGKYTWGSVTWEIYSLNQRYLDIHINLPKNFHNILSIIRKEIKNVLVRGRLECTATVNMNDDYNHKNFFIDKKLVHHLIKSAKWIKTLVNTGDIDPLKILFWPGVINYEHNILVKEDIYPELFISFKEALSGLIKDREREGICLKNGIAERLNLISKEINKIRRYIPSVLDDKRKKLLEYMQDVCVYTNAIRLEQELLIIAQKIDISEEVDRLISHIKEMNNILSSLGPVGRRLDFMSQELYREANTLASKSINSYIIQLAVSVKLLIEQIREQAQNIE</sequence>
<dbReference type="PANTHER" id="PTHR30636">
    <property type="entry name" value="UPF0701 PROTEIN YICC"/>
    <property type="match status" value="1"/>
</dbReference>
<dbReference type="InterPro" id="IPR013551">
    <property type="entry name" value="YicC-like_C"/>
</dbReference>
<name>A0ABY4SVP9_9ENTR</name>
<evidence type="ECO:0000313" key="8">
    <source>
        <dbReference type="EMBL" id="URJ25080.1"/>
    </source>
</evidence>
<organism evidence="8 9">
    <name type="scientific">Candidatus Blochmannia ocreatus</name>
    <name type="common">nom. nud.</name>
    <dbReference type="NCBI Taxonomy" id="251538"/>
    <lineage>
        <taxon>Bacteria</taxon>
        <taxon>Pseudomonadati</taxon>
        <taxon>Pseudomonadota</taxon>
        <taxon>Gammaproteobacteria</taxon>
        <taxon>Enterobacterales</taxon>
        <taxon>Enterobacteriaceae</taxon>
        <taxon>ant endosymbionts</taxon>
        <taxon>Candidatus Blochmanniella</taxon>
    </lineage>
</organism>
<evidence type="ECO:0000256" key="1">
    <source>
        <dbReference type="ARBA" id="ARBA00001968"/>
    </source>
</evidence>
<keyword evidence="4" id="KW-0378">Hydrolase</keyword>
<feature type="domain" description="Endoribonuclease YicC-like N-terminal" evidence="6">
    <location>
        <begin position="2"/>
        <end position="156"/>
    </location>
</feature>
<dbReference type="Pfam" id="PF03755">
    <property type="entry name" value="YicC-like_N"/>
    <property type="match status" value="1"/>
</dbReference>
<evidence type="ECO:0000256" key="4">
    <source>
        <dbReference type="ARBA" id="ARBA00022801"/>
    </source>
</evidence>
<reference evidence="8" key="1">
    <citation type="submission" date="2022-05" db="EMBL/GenBank/DDBJ databases">
        <title>Impact of host demography and evolutionary history on endosymbiont molecular evolution: a test in carpenter ants (Genus Camponotus) and their Blochmannia endosymbionts.</title>
        <authorList>
            <person name="Manthey J.D."/>
            <person name="Giron J.C."/>
            <person name="Hruska J.P."/>
        </authorList>
    </citation>
    <scope>NUCLEOTIDE SEQUENCE</scope>
    <source>
        <strain evidence="8">C-006</strain>
    </source>
</reference>
<evidence type="ECO:0000256" key="2">
    <source>
        <dbReference type="ARBA" id="ARBA00022722"/>
    </source>
</evidence>
<dbReference type="InterPro" id="IPR013527">
    <property type="entry name" value="YicC-like_N"/>
</dbReference>
<evidence type="ECO:0000259" key="6">
    <source>
        <dbReference type="Pfam" id="PF03755"/>
    </source>
</evidence>
<dbReference type="InterPro" id="IPR005229">
    <property type="entry name" value="YicC/YloC-like"/>
</dbReference>
<comment type="cofactor">
    <cofactor evidence="1">
        <name>a divalent metal cation</name>
        <dbReference type="ChEBI" id="CHEBI:60240"/>
    </cofactor>
</comment>
<dbReference type="PANTHER" id="PTHR30636:SF3">
    <property type="entry name" value="UPF0701 PROTEIN YICC"/>
    <property type="match status" value="1"/>
</dbReference>
<keyword evidence="9" id="KW-1185">Reference proteome</keyword>
<evidence type="ECO:0000256" key="5">
    <source>
        <dbReference type="ARBA" id="ARBA00035648"/>
    </source>
</evidence>
<dbReference type="NCBIfam" id="TIGR00255">
    <property type="entry name" value="YicC/YloC family endoribonuclease"/>
    <property type="match status" value="1"/>
</dbReference>
<gene>
    <name evidence="8" type="ORF">M9405_03020</name>
</gene>
<protein>
    <submittedName>
        <fullName evidence="8">YicC family protein</fullName>
    </submittedName>
</protein>
<dbReference type="Proteomes" id="UP001056834">
    <property type="component" value="Chromosome"/>
</dbReference>
<feature type="domain" description="Endoribonuclease YicC-like C-terminal" evidence="7">
    <location>
        <begin position="174"/>
        <end position="290"/>
    </location>
</feature>
<proteinExistence type="inferred from homology"/>
<evidence type="ECO:0000313" key="9">
    <source>
        <dbReference type="Proteomes" id="UP001056834"/>
    </source>
</evidence>